<dbReference type="Proteomes" id="UP000029548">
    <property type="component" value="Unassembled WGS sequence"/>
</dbReference>
<evidence type="ECO:0000313" key="3">
    <source>
        <dbReference type="Proteomes" id="UP000029548"/>
    </source>
</evidence>
<dbReference type="Pfam" id="PF20155">
    <property type="entry name" value="TMP_3"/>
    <property type="match status" value="1"/>
</dbReference>
<dbReference type="NCBIfam" id="TIGR02675">
    <property type="entry name" value="tape_meas_nterm"/>
    <property type="match status" value="1"/>
</dbReference>
<reference evidence="2 3" key="1">
    <citation type="submission" date="2014-07" db="EMBL/GenBank/DDBJ databases">
        <authorList>
            <person name="McCorrison J."/>
            <person name="Sanka R."/>
            <person name="Torralba M."/>
            <person name="Gillis M."/>
            <person name="Haft D.H."/>
            <person name="Methe B."/>
            <person name="Sutton G."/>
            <person name="Nelson K.E."/>
        </authorList>
    </citation>
    <scope>NUCLEOTIDE SEQUENCE [LARGE SCALE GENOMIC DNA]</scope>
    <source>
        <strain evidence="2 3">DNF00450</strain>
    </source>
</reference>
<feature type="domain" description="Tape measure protein N-terminal" evidence="1">
    <location>
        <begin position="82"/>
        <end position="249"/>
    </location>
</feature>
<proteinExistence type="predicted"/>
<evidence type="ECO:0000259" key="1">
    <source>
        <dbReference type="Pfam" id="PF20155"/>
    </source>
</evidence>
<dbReference type="EMBL" id="JRNE01000040">
    <property type="protein sequence ID" value="KGF17360.1"/>
    <property type="molecule type" value="Genomic_DNA"/>
</dbReference>
<evidence type="ECO:0000313" key="2">
    <source>
        <dbReference type="EMBL" id="KGF17360.1"/>
    </source>
</evidence>
<sequence length="1821" mass="190143">MASELAAVYLSIIPETSKIAPGVHKALSGVDKAADASGKSMGSKITAGLGGVLKKSAIGVGASAGAALGVGLTKGLGRLNGIEQAEAKLRGLGHSAQGVGSIMDNALASVKGTAFGLEEAGTAAAGAVAAGIKPGQELERTLKIMGDTATIAGTNLQDMGTIFNSVAARGKLQGDDMLQLLSRGVPVLQLLGEELGKTSEEISDMVSKGQVDFETFQSAMERGMSGAALEAGNTVQGAFKNMGAAAGRLGATIAGPFFRQAAGGFAGVTAALDAMNGRVGPVMADVEAWLVGTAVPAFQRFTEEGKKAWDAFSGAEQARGALASTISALESMGALVAGLAPAVGDLAGAFAKASAALGVSTWDVLVTILDATASILNVTLVPALEAVASLAQNNQGAVTAMVAAWMAFKTVPGIVSKVQPPLQSMVKQIDVGTMSARAMGQDFRRLAPQIGVAGAAMKAMGQQSSTIRNMQNAFIGAGTATQGFAQAVRVGAAPAMTRLQTGAKNVINAMGGPWGLAFAAATIAVSSAVSGLRQMDKVVEEMRRESQLATEAFTTMFDAIVDGGNRLDVAEQSVAKLTSSMQTMADNGPNWFHRGLLAIEDHTIAVVGLESEYYNVGTAVRQSADDARYALEAMSELEITERDLAAAAMGSEAAYKAMRTQLMESGRGGEYLASQLDMMRESFTSAERAAERLGPAGMAAADALHDVAEKAGTAEDRANKLQRAFMELAGIELSATEASADLTRVLDSTSNQMDELVGATIGANGAFDATTMAGANAHDTLMDIGDAMRASVTAGNDVNQVFSQSEAGLRAIADAANMTEDEYQALLAAYGLTPEQLVTVAEVQDDAALASMTQLQAAFKGFEGEPMTKSLKVDDADARRKLEEMGFKLANLDEETGIVDITVDDQDAIDKLNRFLMEEMPKVDGQTAEAHAFLEADGLFATNNLAIAQLATLDLKRPTPLANMDVSRLSAAQIQAMQEVGLLDGQTPTPDAYLNIDQLTAEQQAALAKVFNLDAQEPTPWADMTKEQLDAKGEDALRKLGEIDQTRPNPLVNAQTSAAMEKLGGVRRLLDSLKDKNIFVNIFRRNHGDGNAAGGRFARGGRYRFPAYADGDRHDGYRLPTSGPGTHTTDGFLAFDQDGMPAARLDAGEWIINGRSSEKYDKELKAINAGTFPKLPGYNTGGRAGEKPQDDADPDGVFSDITGGTDLPTADDFLKLARGESANGFQMERALQGAPYENFPNRRGAWGDCSYTAGSFAAFALGLDPANGRRFSTVSQMQWARANGMNIGIGPAGTFRMGWYDNGGGQFGHTSSTLPDGTNAEMGGGNGGGALGGGAVPFNHPQFTHHAWAPVGSAASPSTGDGAAMPGTGVDAEEVELTGEAAKAAETVTEAKDDPNSVFYGTGANSWSDLAGNIAKSFIGGQVAAILSVFDIPDTLPPLIRAGQTWKMQREEGKTREEQEKELVESAQAVEEADTAAAEVATVEASVDVGDWGEPYFVREISRAAKERGLDREAAVIGVGTAHVESGNPMLMYANRSVPESLNYRHDAVGSDYDSVGIFQQRDNGAWGTVAQRMNAFESAGMFFRELVKFNWRSMSRGAAAQKVQRSAFPDRYEPAMAGAESLVDQYGVFDRGGHARGKGLMPKDVIEPERVLSPEQTRAFDDLVYRQLPRLSSITGPAATAAVNAGAGAAGAAANAVVPGAGAAVGAVAAPAAEMAGWYVGQVTDGLQTSVEDFGRDMAQIPRSMVDSVASEFMPGGVDRVGSLVPSLPPLAAPAPEPVASDTESRGGDIHFNGYDEDWAWSKFRRLESERLGGKVGARG</sequence>
<dbReference type="eggNOG" id="COG0791">
    <property type="taxonomic scope" value="Bacteria"/>
</dbReference>
<organism evidence="2 3">
    <name type="scientific">Corynebacterium freneyi DNF00450</name>
    <dbReference type="NCBI Taxonomy" id="1287475"/>
    <lineage>
        <taxon>Bacteria</taxon>
        <taxon>Bacillati</taxon>
        <taxon>Actinomycetota</taxon>
        <taxon>Actinomycetes</taxon>
        <taxon>Mycobacteriales</taxon>
        <taxon>Corynebacteriaceae</taxon>
        <taxon>Corynebacterium</taxon>
    </lineage>
</organism>
<dbReference type="RefSeq" id="WP_035121170.1">
    <property type="nucleotide sequence ID" value="NZ_JRNE01000040.1"/>
</dbReference>
<dbReference type="eggNOG" id="COG3941">
    <property type="taxonomic scope" value="Bacteria"/>
</dbReference>
<name>A0A095Y4L7_9CORY</name>
<gene>
    <name evidence="2" type="ORF">HMPREF1650_04130</name>
</gene>
<protein>
    <recommendedName>
        <fullName evidence="1">Tape measure protein N-terminal domain-containing protein</fullName>
    </recommendedName>
</protein>
<accession>A0A095Y4L7</accession>
<comment type="caution">
    <text evidence="2">The sequence shown here is derived from an EMBL/GenBank/DDBJ whole genome shotgun (WGS) entry which is preliminary data.</text>
</comment>
<dbReference type="InterPro" id="IPR013491">
    <property type="entry name" value="Tape_meas_N"/>
</dbReference>